<dbReference type="Proteomes" id="UP001056778">
    <property type="component" value="Chromosome 2"/>
</dbReference>
<comment type="caution">
    <text evidence="1">The sequence shown here is derived from an EMBL/GenBank/DDBJ whole genome shotgun (WGS) entry which is preliminary data.</text>
</comment>
<proteinExistence type="predicted"/>
<name>A0ACB9TP79_HOLOL</name>
<evidence type="ECO:0000313" key="1">
    <source>
        <dbReference type="EMBL" id="KAI4468667.1"/>
    </source>
</evidence>
<gene>
    <name evidence="1" type="ORF">MML48_2g00007463</name>
</gene>
<reference evidence="1" key="1">
    <citation type="submission" date="2022-04" db="EMBL/GenBank/DDBJ databases">
        <title>Chromosome-scale genome assembly of Holotrichia oblita Faldermann.</title>
        <authorList>
            <person name="Rongchong L."/>
        </authorList>
    </citation>
    <scope>NUCLEOTIDE SEQUENCE</scope>
    <source>
        <strain evidence="1">81SQS9</strain>
    </source>
</reference>
<keyword evidence="2" id="KW-1185">Reference proteome</keyword>
<evidence type="ECO:0000313" key="2">
    <source>
        <dbReference type="Proteomes" id="UP001056778"/>
    </source>
</evidence>
<accession>A0ACB9TP79</accession>
<sequence>MVSTEDTEDITLINFRQLADKLNLEQNVCTQAWNSYQQIRPKFDLEGDELHWLGCAIFVACRNTITPTIGQSVLEGNCISLTSLLRHSNLSLMQFFNKIKRWAEMTKMNEEFHRKIETLQSKVAVAFNIFQKYCPVFKEIFNALMDTDSKQHRNRRQRPPPCTTMQLFDFCWLLFITVKTEDDSYSKDLVMSHHLLHACCDLVFQNAFFDERKDLLNPNFECLPREWSNPDYIVPEEAPCIISSFYKEDVKDAIYVKKYKFRDIIRGFFEKRILQGNNVDFTGLLNPTVFDINYNALKKIYETHLLNKGDFDERILLAEYRRQRKLKEQASLGNSCIITPYSKFIKMPSIVAENPDSAHSLEGSRQAPITPLTGRRFLGPKRISDTHSSIAHNIMSLQNLVANRAPNPSEELCTIFKFCKVDPTESIRNIFSQLQTRYCEKCSQLSDINATEVNHRALLTLKLVYKFLEHILKSERKRNPDISFLMQKDSFFHSLYACSLEIVEYSHNTHNSPREFPWVLSALELTVYDFVKVIEITIRSDDQLPRYIIKHLSWVCFLSVYHFGYLNASNRRSWYVLGITLQTSAMKIDQALDAKEHILETLMWVENSALWRAITQSGEDIPKFEDIALPGYMKYGSTQNDVKPATNNTNTDSPGPSATETFQSPNVNSNSANVVSSQVKKNLFPTIKPGQSVLQNSKPTHLMVTDEDGNRKFVKIVDSPNSEQIVAIPSPVPDAKPKKGGSLCIIFRKFYNLAGVRMDHLCSKLGITAMDLQCKIWTVFEYSVRYTDLMRNRHLDQLLMCAVYVICKVTGKTYQFTDIMKQYREQPQANSDIYRSVLIKEDATPNRSDLIQFYNKVYVTKIQEFALKFSNQTTNLPLSPLPVVKPLIASPKTEIQKNIFIKPYDSPTKAFNTGRVMHYCFNRSTSEVGFTISHSQYTYYKL</sequence>
<protein>
    <submittedName>
        <fullName evidence="1">Retinoblastoma-associated protein rb -related</fullName>
    </submittedName>
</protein>
<dbReference type="EMBL" id="CM043016">
    <property type="protein sequence ID" value="KAI4468667.1"/>
    <property type="molecule type" value="Genomic_DNA"/>
</dbReference>
<organism evidence="1 2">
    <name type="scientific">Holotrichia oblita</name>
    <name type="common">Chafer beetle</name>
    <dbReference type="NCBI Taxonomy" id="644536"/>
    <lineage>
        <taxon>Eukaryota</taxon>
        <taxon>Metazoa</taxon>
        <taxon>Ecdysozoa</taxon>
        <taxon>Arthropoda</taxon>
        <taxon>Hexapoda</taxon>
        <taxon>Insecta</taxon>
        <taxon>Pterygota</taxon>
        <taxon>Neoptera</taxon>
        <taxon>Endopterygota</taxon>
        <taxon>Coleoptera</taxon>
        <taxon>Polyphaga</taxon>
        <taxon>Scarabaeiformia</taxon>
        <taxon>Scarabaeidae</taxon>
        <taxon>Melolonthinae</taxon>
        <taxon>Holotrichia</taxon>
    </lineage>
</organism>